<evidence type="ECO:0000313" key="2">
    <source>
        <dbReference type="EMBL" id="PJO43032.1"/>
    </source>
</evidence>
<dbReference type="SUPFAM" id="SSF53474">
    <property type="entry name" value="alpha/beta-Hydrolases"/>
    <property type="match status" value="1"/>
</dbReference>
<dbReference type="InterPro" id="IPR017395">
    <property type="entry name" value="Chlorophyllase-like"/>
</dbReference>
<feature type="transmembrane region" description="Helical" evidence="1">
    <location>
        <begin position="146"/>
        <end position="165"/>
    </location>
</feature>
<dbReference type="Gene3D" id="3.40.50.1820">
    <property type="entry name" value="alpha/beta hydrolase"/>
    <property type="match status" value="1"/>
</dbReference>
<dbReference type="GO" id="GO:0047746">
    <property type="term" value="F:chlorophyllase activity"/>
    <property type="evidence" value="ECO:0007669"/>
    <property type="project" value="TreeGrafter"/>
</dbReference>
<dbReference type="GO" id="GO:0015996">
    <property type="term" value="P:chlorophyll catabolic process"/>
    <property type="evidence" value="ECO:0007669"/>
    <property type="project" value="TreeGrafter"/>
</dbReference>
<dbReference type="Proteomes" id="UP000232101">
    <property type="component" value="Unassembled WGS sequence"/>
</dbReference>
<dbReference type="EMBL" id="PHQY01000646">
    <property type="protein sequence ID" value="PJO43032.1"/>
    <property type="molecule type" value="Genomic_DNA"/>
</dbReference>
<dbReference type="AlphaFoldDB" id="A0A2M9Q4Y9"/>
<name>A0A2M9Q4Y9_9BACI</name>
<keyword evidence="1" id="KW-1133">Transmembrane helix</keyword>
<feature type="transmembrane region" description="Helical" evidence="1">
    <location>
        <begin position="27"/>
        <end position="46"/>
    </location>
</feature>
<dbReference type="Pfam" id="PF07224">
    <property type="entry name" value="Chlorophyllase"/>
    <property type="match status" value="1"/>
</dbReference>
<comment type="caution">
    <text evidence="2">The sequence shown here is derived from an EMBL/GenBank/DDBJ whole genome shotgun (WGS) entry which is preliminary data.</text>
</comment>
<organism evidence="2 3">
    <name type="scientific">Lysinibacillus xylanilyticus</name>
    <dbReference type="NCBI Taxonomy" id="582475"/>
    <lineage>
        <taxon>Bacteria</taxon>
        <taxon>Bacillati</taxon>
        <taxon>Bacillota</taxon>
        <taxon>Bacilli</taxon>
        <taxon>Bacillales</taxon>
        <taxon>Bacillaceae</taxon>
        <taxon>Lysinibacillus</taxon>
    </lineage>
</organism>
<proteinExistence type="predicted"/>
<sequence length="746" mass="84588">MQALKKRIVYFVGKLYENGKSLKPLSLGWKGAAIALGTLAFLLILIQGKYLLDQRSFFDFAIGMLVCILAVILLSGFITLLLHVLKKIPSRFIWVLLTSLIFLLLCFITFPFILLIAVVVSLWGALLYKWMKGSYKNATKYRKTSVLVILCMLTLGIGVGSYWLIQPGDVNTPKFILKQLKTSKHYDNTLLNNPAKPGDYPVKKLTYGSPKTYREEFNQKTSLTTKPVDASHFVEKWSSIRTKTLGFGPEAMPLNGHVWYPEGKGQFPLVMIVHGNHLMTDYSDTGYDYLGNLLASRGYIVVSVDENFLNSSPYNDLFFVSPLKNENPARGLLLLEHLQTWKEWNNHKYNLFYQKVDMKQIALIGHSRGGEAIAIAAAFNDMEHPPNNGNIQFDYNFSIRSLISIAGTDGQYLPSGKPLPLKNINYLALHGAHDMDVSSFDSSNQYNRITYTDKDDYMSASVYIYGANHGQFNDGWGRGDVAGTANQLFNLKQIMPRDQQETIAKVLISAFLDTTLKEKKLYKEVFKDLGYAKEWLPDTMYITNYSDSQTSFIATFNEDIDLNTTTIPGGRLFGKNLKEWKEEKVKMKFDEADYYAVRLGWDINNQSSPAFYTMTLPEKGLDIGQNTSIVFSLADARKEEEKKSQEELIDFTVTVEDSNGNQASLPLSYISKLTPAIKGKLLKNPFPDPEKTTEPVFQHYGFSLNDFKKVNPKFNPIKLDKVHFQFNLTKKGMVLMNNIGIRYDNI</sequence>
<accession>A0A2M9Q4Y9</accession>
<keyword evidence="2" id="KW-0378">Hydrolase</keyword>
<keyword evidence="1" id="KW-0472">Membrane</keyword>
<dbReference type="InterPro" id="IPR029058">
    <property type="entry name" value="AB_hydrolase_fold"/>
</dbReference>
<feature type="transmembrane region" description="Helical" evidence="1">
    <location>
        <begin position="58"/>
        <end position="80"/>
    </location>
</feature>
<keyword evidence="1" id="KW-0812">Transmembrane</keyword>
<protein>
    <submittedName>
        <fullName evidence="2">Alpha/beta hydrolase</fullName>
    </submittedName>
</protein>
<gene>
    <name evidence="2" type="ORF">CWD94_14795</name>
</gene>
<evidence type="ECO:0000313" key="3">
    <source>
        <dbReference type="Proteomes" id="UP000232101"/>
    </source>
</evidence>
<feature type="transmembrane region" description="Helical" evidence="1">
    <location>
        <begin position="92"/>
        <end position="125"/>
    </location>
</feature>
<reference evidence="2 3" key="1">
    <citation type="submission" date="2017-11" db="EMBL/GenBank/DDBJ databases">
        <title>Bacterial isolate from king chilli rhizosphere.</title>
        <authorList>
            <person name="Takhelmayum P."/>
            <person name="Sarangthem I."/>
        </authorList>
    </citation>
    <scope>NUCLEOTIDE SEQUENCE [LARGE SCALE GENOMIC DNA]</scope>
    <source>
        <strain evidence="3">t26</strain>
    </source>
</reference>
<evidence type="ECO:0000256" key="1">
    <source>
        <dbReference type="SAM" id="Phobius"/>
    </source>
</evidence>
<dbReference type="PANTHER" id="PTHR33428:SF2">
    <property type="entry name" value="CHLOROPHYLLASE-2"/>
    <property type="match status" value="1"/>
</dbReference>
<dbReference type="PANTHER" id="PTHR33428">
    <property type="entry name" value="CHLOROPHYLLASE-2, CHLOROPLASTIC"/>
    <property type="match status" value="1"/>
</dbReference>